<evidence type="ECO:0000256" key="1">
    <source>
        <dbReference type="ARBA" id="ARBA00004123"/>
    </source>
</evidence>
<feature type="compositionally biased region" description="Low complexity" evidence="6">
    <location>
        <begin position="38"/>
        <end position="58"/>
    </location>
</feature>
<feature type="region of interest" description="Disordered" evidence="6">
    <location>
        <begin position="264"/>
        <end position="293"/>
    </location>
</feature>
<feature type="compositionally biased region" description="Polar residues" evidence="6">
    <location>
        <begin position="770"/>
        <end position="783"/>
    </location>
</feature>
<keyword evidence="3 5" id="KW-0175">Coiled coil</keyword>
<protein>
    <submittedName>
        <fullName evidence="7">MTUS1 protein</fullName>
    </submittedName>
</protein>
<dbReference type="AlphaFoldDB" id="A0A7L4LZQ9"/>
<dbReference type="GO" id="GO:0005634">
    <property type="term" value="C:nucleus"/>
    <property type="evidence" value="ECO:0007669"/>
    <property type="project" value="UniProtKB-SubCell"/>
</dbReference>
<keyword evidence="8" id="KW-1185">Reference proteome</keyword>
<sequence>KAKKSEIVSFPKPNFKNVKPKVMSRPVLQPRESAGLKQSPRSPQLSAASSPSLVASPRQLSPSVKVLRKKIDLAKDTKVELPANKPHKLHLNKHLFSSQVIHATTHPRNASHKASKTPALKQNPEDVGKASATHSACSSVSAALPTCVENSKEMLNDKMESSDSLMQPCAQNTYPTRGEKEESGNMAILLEAATFKDVAKEMIDLHSVPLMPSVKDGMTQGKNALKKDPITLQSVSTPKVKMMTSVLPLKKGCENKTLSTIKAPSHKGTVLSSSSEKQASVKNSPTAWASSGKSLAKSKVPVKGLERTPSISSVSSTQSERSLFSTNSWSFCIAATVIIKNGEWPSKPACQNGTLGSVPLKAALRPRLHSLKSTPKGIWVFDKGKQRSPKSSCIQAQASTGAHSPGTKPAELTQYKTKCEAQSGIILQLKKFLASSNQKFEALTVVIQHLQSEREEALKQRKELSQELVNLRGELVSASAACEKLERDRNELQVAYEGFLQKLNQQHHNDLAELEERLKQFYTAECEKLQSICIEEAEKYKAQLQEQVDNLNITHENFKVELENSHSEKVEELKKEYESSFSGKYFSAHESERKSLEDSFKEKQELLEKKIDELKCENDSLSEKLKLEEQKQIAKEKANLKNPQIMYLEQELESLKAVLEIKNEKLHQQDIKLMKMEKLLENNAILMDKIKKVQQENEELKARMDKHMELSRQLSTEQAVLQESLEKESKVNKRLSMENEELLWKLHNGDLCSPRKLSPSSPSVPLQSPRNSGNFSSPTVSPR</sequence>
<evidence type="ECO:0000256" key="2">
    <source>
        <dbReference type="ARBA" id="ARBA00007585"/>
    </source>
</evidence>
<dbReference type="GO" id="GO:0010758">
    <property type="term" value="P:regulation of macrophage chemotaxis"/>
    <property type="evidence" value="ECO:0007669"/>
    <property type="project" value="TreeGrafter"/>
</dbReference>
<evidence type="ECO:0000256" key="6">
    <source>
        <dbReference type="SAM" id="MobiDB-lite"/>
    </source>
</evidence>
<dbReference type="EMBL" id="VWPO01000470">
    <property type="protein sequence ID" value="NXY70308.1"/>
    <property type="molecule type" value="Genomic_DNA"/>
</dbReference>
<reference evidence="7 8" key="1">
    <citation type="submission" date="2019-09" db="EMBL/GenBank/DDBJ databases">
        <title>Bird 10,000 Genomes (B10K) Project - Family phase.</title>
        <authorList>
            <person name="Zhang G."/>
        </authorList>
    </citation>
    <scope>NUCLEOTIDE SEQUENCE [LARGE SCALE GENOMIC DNA]</scope>
    <source>
        <strain evidence="7">B10K-CU-031-08</strain>
        <tissue evidence="7">Muscle</tissue>
    </source>
</reference>
<dbReference type="GO" id="GO:0008017">
    <property type="term" value="F:microtubule binding"/>
    <property type="evidence" value="ECO:0007669"/>
    <property type="project" value="TreeGrafter"/>
</dbReference>
<comment type="caution">
    <text evidence="7">The sequence shown here is derived from an EMBL/GenBank/DDBJ whole genome shotgun (WGS) entry which is preliminary data.</text>
</comment>
<gene>
    <name evidence="7" type="primary">Mtus1</name>
    <name evidence="7" type="ORF">GLAPRA_R01778</name>
</gene>
<feature type="region of interest" description="Disordered" evidence="6">
    <location>
        <begin position="106"/>
        <end position="132"/>
    </location>
</feature>
<evidence type="ECO:0000256" key="4">
    <source>
        <dbReference type="ARBA" id="ARBA00023242"/>
    </source>
</evidence>
<feature type="compositionally biased region" description="Polar residues" evidence="6">
    <location>
        <begin position="270"/>
        <end position="293"/>
    </location>
</feature>
<dbReference type="InterPro" id="IPR051293">
    <property type="entry name" value="MTUS1/CCDC69"/>
</dbReference>
<feature type="coiled-coil region" evidence="5">
    <location>
        <begin position="593"/>
        <end position="717"/>
    </location>
</feature>
<dbReference type="GO" id="GO:0005737">
    <property type="term" value="C:cytoplasm"/>
    <property type="evidence" value="ECO:0007669"/>
    <property type="project" value="TreeGrafter"/>
</dbReference>
<feature type="compositionally biased region" description="Low complexity" evidence="6">
    <location>
        <begin position="10"/>
        <end position="21"/>
    </location>
</feature>
<keyword evidence="4" id="KW-0539">Nucleus</keyword>
<dbReference type="PANTHER" id="PTHR24200">
    <property type="entry name" value="TOUCAN, ISOFORM A"/>
    <property type="match status" value="1"/>
</dbReference>
<comment type="subcellular location">
    <subcellularLocation>
        <location evidence="1">Nucleus</location>
    </subcellularLocation>
</comment>
<feature type="region of interest" description="Disordered" evidence="6">
    <location>
        <begin position="754"/>
        <end position="783"/>
    </location>
</feature>
<accession>A0A7L4LZQ9</accession>
<feature type="region of interest" description="Disordered" evidence="6">
    <location>
        <begin position="1"/>
        <end position="61"/>
    </location>
</feature>
<dbReference type="Proteomes" id="UP000583049">
    <property type="component" value="Unassembled WGS sequence"/>
</dbReference>
<organism evidence="7 8">
    <name type="scientific">Glareola pratincola</name>
    <name type="common">Collared pratincole</name>
    <name type="synonym">Hirundo pratincola</name>
    <dbReference type="NCBI Taxonomy" id="43316"/>
    <lineage>
        <taxon>Eukaryota</taxon>
        <taxon>Metazoa</taxon>
        <taxon>Chordata</taxon>
        <taxon>Craniata</taxon>
        <taxon>Vertebrata</taxon>
        <taxon>Euteleostomi</taxon>
        <taxon>Archelosauria</taxon>
        <taxon>Archosauria</taxon>
        <taxon>Dinosauria</taxon>
        <taxon>Saurischia</taxon>
        <taxon>Theropoda</taxon>
        <taxon>Coelurosauria</taxon>
        <taxon>Aves</taxon>
        <taxon>Neognathae</taxon>
        <taxon>Neoaves</taxon>
        <taxon>Charadriiformes</taxon>
        <taxon>Glareolidae</taxon>
        <taxon>Glareola</taxon>
    </lineage>
</organism>
<evidence type="ECO:0000256" key="3">
    <source>
        <dbReference type="ARBA" id="ARBA00023054"/>
    </source>
</evidence>
<feature type="non-terminal residue" evidence="7">
    <location>
        <position position="1"/>
    </location>
</feature>
<dbReference type="PANTHER" id="PTHR24200:SF7">
    <property type="entry name" value="MICROTUBULE-ASSOCIATED TUMOR SUPPRESSOR 1"/>
    <property type="match status" value="1"/>
</dbReference>
<feature type="compositionally biased region" description="Low complexity" evidence="6">
    <location>
        <begin position="754"/>
        <end position="769"/>
    </location>
</feature>
<feature type="region of interest" description="Disordered" evidence="6">
    <location>
        <begin position="298"/>
        <end position="317"/>
    </location>
</feature>
<evidence type="ECO:0000313" key="7">
    <source>
        <dbReference type="EMBL" id="NXY70308.1"/>
    </source>
</evidence>
<evidence type="ECO:0000256" key="5">
    <source>
        <dbReference type="SAM" id="Coils"/>
    </source>
</evidence>
<feature type="non-terminal residue" evidence="7">
    <location>
        <position position="783"/>
    </location>
</feature>
<proteinExistence type="inferred from homology"/>
<evidence type="ECO:0000313" key="8">
    <source>
        <dbReference type="Proteomes" id="UP000583049"/>
    </source>
</evidence>
<comment type="similarity">
    <text evidence="2">Belongs to the MTUS1 family.</text>
</comment>
<feature type="coiled-coil region" evidence="5">
    <location>
        <begin position="440"/>
        <end position="561"/>
    </location>
</feature>
<name>A0A7L4LZQ9_GLAPT</name>